<accession>A0AA40K9T2</accession>
<evidence type="ECO:0000256" key="2">
    <source>
        <dbReference type="ARBA" id="ARBA00023043"/>
    </source>
</evidence>
<dbReference type="Pfam" id="PF24883">
    <property type="entry name" value="NPHP3_N"/>
    <property type="match status" value="1"/>
</dbReference>
<keyword evidence="7" id="KW-1185">Reference proteome</keyword>
<feature type="repeat" description="ANK" evidence="3">
    <location>
        <begin position="842"/>
        <end position="874"/>
    </location>
</feature>
<dbReference type="PRINTS" id="PR01415">
    <property type="entry name" value="ANKYRIN"/>
</dbReference>
<evidence type="ECO:0000256" key="4">
    <source>
        <dbReference type="SAM" id="MobiDB-lite"/>
    </source>
</evidence>
<dbReference type="PANTHER" id="PTHR24171">
    <property type="entry name" value="ANKYRIN REPEAT DOMAIN-CONTAINING PROTEIN 39-RELATED"/>
    <property type="match status" value="1"/>
</dbReference>
<dbReference type="Proteomes" id="UP001172155">
    <property type="component" value="Unassembled WGS sequence"/>
</dbReference>
<dbReference type="Gene3D" id="1.25.40.20">
    <property type="entry name" value="Ankyrin repeat-containing domain"/>
    <property type="match status" value="2"/>
</dbReference>
<dbReference type="InterPro" id="IPR002110">
    <property type="entry name" value="Ankyrin_rpt"/>
</dbReference>
<dbReference type="InterPro" id="IPR036770">
    <property type="entry name" value="Ankyrin_rpt-contain_sf"/>
</dbReference>
<dbReference type="PROSITE" id="PS50088">
    <property type="entry name" value="ANK_REPEAT"/>
    <property type="match status" value="7"/>
</dbReference>
<feature type="repeat" description="ANK" evidence="3">
    <location>
        <begin position="642"/>
        <end position="674"/>
    </location>
</feature>
<dbReference type="Pfam" id="PF12796">
    <property type="entry name" value="Ank_2"/>
    <property type="match status" value="3"/>
</dbReference>
<dbReference type="PROSITE" id="PS50297">
    <property type="entry name" value="ANK_REP_REGION"/>
    <property type="match status" value="7"/>
</dbReference>
<dbReference type="PANTHER" id="PTHR24171:SF9">
    <property type="entry name" value="ANKYRIN REPEAT DOMAIN-CONTAINING PROTEIN 39"/>
    <property type="match status" value="1"/>
</dbReference>
<keyword evidence="1" id="KW-0677">Repeat</keyword>
<feature type="repeat" description="ANK" evidence="3">
    <location>
        <begin position="809"/>
        <end position="841"/>
    </location>
</feature>
<feature type="repeat" description="ANK" evidence="3">
    <location>
        <begin position="875"/>
        <end position="907"/>
    </location>
</feature>
<evidence type="ECO:0000313" key="6">
    <source>
        <dbReference type="EMBL" id="KAK0750677.1"/>
    </source>
</evidence>
<protein>
    <submittedName>
        <fullName evidence="6">Ankyrin repeat-containing domain protein</fullName>
    </submittedName>
</protein>
<dbReference type="SMART" id="SM00248">
    <property type="entry name" value="ANK"/>
    <property type="match status" value="7"/>
</dbReference>
<name>A0AA40K9T2_9PEZI</name>
<keyword evidence="2 3" id="KW-0040">ANK repeat</keyword>
<gene>
    <name evidence="6" type="ORF">B0T18DRAFT_312129</name>
</gene>
<feature type="domain" description="Nephrocystin 3-like N-terminal" evidence="5">
    <location>
        <begin position="2"/>
        <end position="137"/>
    </location>
</feature>
<evidence type="ECO:0000256" key="3">
    <source>
        <dbReference type="PROSITE-ProRule" id="PRU00023"/>
    </source>
</evidence>
<feature type="repeat" description="ANK" evidence="3">
    <location>
        <begin position="743"/>
        <end position="775"/>
    </location>
</feature>
<reference evidence="6" key="1">
    <citation type="submission" date="2023-06" db="EMBL/GenBank/DDBJ databases">
        <title>Genome-scale phylogeny and comparative genomics of the fungal order Sordariales.</title>
        <authorList>
            <consortium name="Lawrence Berkeley National Laboratory"/>
            <person name="Hensen N."/>
            <person name="Bonometti L."/>
            <person name="Westerberg I."/>
            <person name="Brannstrom I.O."/>
            <person name="Guillou S."/>
            <person name="Cros-Aarteil S."/>
            <person name="Calhoun S."/>
            <person name="Haridas S."/>
            <person name="Kuo A."/>
            <person name="Mondo S."/>
            <person name="Pangilinan J."/>
            <person name="Riley R."/>
            <person name="LaButti K."/>
            <person name="Andreopoulos B."/>
            <person name="Lipzen A."/>
            <person name="Chen C."/>
            <person name="Yanf M."/>
            <person name="Daum C."/>
            <person name="Ng V."/>
            <person name="Clum A."/>
            <person name="Steindorff A."/>
            <person name="Ohm R."/>
            <person name="Martin F."/>
            <person name="Silar P."/>
            <person name="Natvig D."/>
            <person name="Lalanne C."/>
            <person name="Gautier V."/>
            <person name="Ament-velasquez S.L."/>
            <person name="Kruys A."/>
            <person name="Hutchinson M.I."/>
            <person name="Powell A.J."/>
            <person name="Barry K."/>
            <person name="Miller A.N."/>
            <person name="Grigoriev I.V."/>
            <person name="Debuchy R."/>
            <person name="Gladieux P."/>
            <person name="Thoren M.H."/>
            <person name="Johannesson H."/>
        </authorList>
    </citation>
    <scope>NUCLEOTIDE SEQUENCE</scope>
    <source>
        <strain evidence="6">SMH3187-1</strain>
    </source>
</reference>
<evidence type="ECO:0000259" key="5">
    <source>
        <dbReference type="Pfam" id="PF24883"/>
    </source>
</evidence>
<feature type="region of interest" description="Disordered" evidence="4">
    <location>
        <begin position="289"/>
        <end position="329"/>
    </location>
</feature>
<dbReference type="EMBL" id="JAUKUD010000003">
    <property type="protein sequence ID" value="KAK0750677.1"/>
    <property type="molecule type" value="Genomic_DNA"/>
</dbReference>
<evidence type="ECO:0000313" key="7">
    <source>
        <dbReference type="Proteomes" id="UP001172155"/>
    </source>
</evidence>
<feature type="non-terminal residue" evidence="6">
    <location>
        <position position="1"/>
    </location>
</feature>
<sequence>MLALFLIQQIERRHMQTQNGAAIVLYYFVDSRHQKRCTAVAILRGLIWRLLEWRPELLSVVVQDFKAQKEDLFNTSSLSSLEALWRIFTDMVKQDDARGLAGQGPPTVHCIIDGLDELPEENLRPFLRKISKFFNDELRNLAEFRQGRMHPGAVRGMKFASLRMILLSREAPQCLLDNLGMFPWISIEKATRQMTKIKTKKPAAQDKKPKAAVKLKALALLALQKQKLEGSTDASVVSSPANPHSETQKIQQSLEGLSIADADSAPDPSGQKSDGAAELAMAMTDGIDSATGEYAFDPPVPESDEEDVGDEDGSDQQDSAEDDGEEDGPVRSIALYHYIEAKVDELSQGRSYGDEIKKSVASGLQDKGDGTFLWVDLAMEELRLYEAPHAEQVVQQLPTSVNDIYLMALRRIPAHAVSLVSALFRWVISAHQPLSLDELATALMQMGFMSPNPVEMVRQGIAACSTMLAINDETSEVHTKHTSVADFLADKAGPLVSDASLHHFHVNIEAFDGEIARICLRYLEQGCFSAGTVAPADGDKYLQRVAQFPLLLYAALFWPEHLRTATQPYLDLSSPFFAKKSPVRKNWWLFYYAVTTTKPAIMAPRGDFMLLHLAAYLNLTFLAQQLEYMGEVHGRINTQDSHGSTPLFWAAATGSMEMFVFLLQRGASQECVGESIFELACRKGQEDIVEYLLNLGQDVNARVAEQGVLQTLGQAARWAHGIVSEGTKLEPDFWKLMVRDIGVGGTALHMTCLFGHAAVAKLLISRGAHVQIATDKGWTALHSASWTGKLDCVKLLLDTGADPQGVSHQGWNPLHCAASRGKHAVVSFYLAYGMPVDVMTMKRKTPLHLSAYFGSATAIRILVEAGAYIDAQSHKGETPLHLAARNGEPEAVETLLSLGANRFMINNAGQPPADALKAMATGLNVNQREALRILEQFGMPG</sequence>
<dbReference type="InterPro" id="IPR056884">
    <property type="entry name" value="NPHP3-like_N"/>
</dbReference>
<evidence type="ECO:0000256" key="1">
    <source>
        <dbReference type="ARBA" id="ARBA00022737"/>
    </source>
</evidence>
<proteinExistence type="predicted"/>
<feature type="compositionally biased region" description="Acidic residues" evidence="4">
    <location>
        <begin position="302"/>
        <end position="327"/>
    </location>
</feature>
<feature type="repeat" description="ANK" evidence="3">
    <location>
        <begin position="672"/>
        <end position="704"/>
    </location>
</feature>
<dbReference type="SUPFAM" id="SSF48403">
    <property type="entry name" value="Ankyrin repeat"/>
    <property type="match status" value="1"/>
</dbReference>
<dbReference type="AlphaFoldDB" id="A0AA40K9T2"/>
<feature type="repeat" description="ANK" evidence="3">
    <location>
        <begin position="776"/>
        <end position="808"/>
    </location>
</feature>
<comment type="caution">
    <text evidence="6">The sequence shown here is derived from an EMBL/GenBank/DDBJ whole genome shotgun (WGS) entry which is preliminary data.</text>
</comment>
<organism evidence="6 7">
    <name type="scientific">Schizothecium vesticola</name>
    <dbReference type="NCBI Taxonomy" id="314040"/>
    <lineage>
        <taxon>Eukaryota</taxon>
        <taxon>Fungi</taxon>
        <taxon>Dikarya</taxon>
        <taxon>Ascomycota</taxon>
        <taxon>Pezizomycotina</taxon>
        <taxon>Sordariomycetes</taxon>
        <taxon>Sordariomycetidae</taxon>
        <taxon>Sordariales</taxon>
        <taxon>Schizotheciaceae</taxon>
        <taxon>Schizothecium</taxon>
    </lineage>
</organism>
<dbReference type="Pfam" id="PF00023">
    <property type="entry name" value="Ank"/>
    <property type="match status" value="1"/>
</dbReference>